<accession>A0AC35TWH5</accession>
<sequence>MESIDEGLEVTVIQDKCKGNSLNGANYDYQRQAMLANQKKLEEGMRLKEIHYQKELAEKEALACAEQDYFKDMAPKIKIKKINVIKKVQETAKKSDLFLIQEKDSDVPEVSF</sequence>
<name>A0AC35TWH5_9BILA</name>
<evidence type="ECO:0000313" key="1">
    <source>
        <dbReference type="Proteomes" id="UP000095286"/>
    </source>
</evidence>
<proteinExistence type="predicted"/>
<protein>
    <submittedName>
        <fullName evidence="2">V-type proton ATPase subunit G</fullName>
    </submittedName>
</protein>
<reference evidence="2" key="1">
    <citation type="submission" date="2016-11" db="UniProtKB">
        <authorList>
            <consortium name="WormBaseParasite"/>
        </authorList>
    </citation>
    <scope>IDENTIFICATION</scope>
    <source>
        <strain evidence="2">KR3021</strain>
    </source>
</reference>
<dbReference type="WBParaSite" id="RSKR_0000505200.1">
    <property type="protein sequence ID" value="RSKR_0000505200.1"/>
    <property type="gene ID" value="RSKR_0000505200"/>
</dbReference>
<organism evidence="1 2">
    <name type="scientific">Rhabditophanes sp. KR3021</name>
    <dbReference type="NCBI Taxonomy" id="114890"/>
    <lineage>
        <taxon>Eukaryota</taxon>
        <taxon>Metazoa</taxon>
        <taxon>Ecdysozoa</taxon>
        <taxon>Nematoda</taxon>
        <taxon>Chromadorea</taxon>
        <taxon>Rhabditida</taxon>
        <taxon>Tylenchina</taxon>
        <taxon>Panagrolaimomorpha</taxon>
        <taxon>Strongyloidoidea</taxon>
        <taxon>Alloionematidae</taxon>
        <taxon>Rhabditophanes</taxon>
    </lineage>
</organism>
<evidence type="ECO:0000313" key="2">
    <source>
        <dbReference type="WBParaSite" id="RSKR_0000505200.1"/>
    </source>
</evidence>
<dbReference type="Proteomes" id="UP000095286">
    <property type="component" value="Unplaced"/>
</dbReference>